<organism evidence="3 4">
    <name type="scientific">Cadophora malorum</name>
    <dbReference type="NCBI Taxonomy" id="108018"/>
    <lineage>
        <taxon>Eukaryota</taxon>
        <taxon>Fungi</taxon>
        <taxon>Dikarya</taxon>
        <taxon>Ascomycota</taxon>
        <taxon>Pezizomycotina</taxon>
        <taxon>Leotiomycetes</taxon>
        <taxon>Helotiales</taxon>
        <taxon>Ploettnerulaceae</taxon>
        <taxon>Cadophora</taxon>
    </lineage>
</organism>
<dbReference type="InterPro" id="IPR045518">
    <property type="entry name" value="2EXR"/>
</dbReference>
<comment type="caution">
    <text evidence="3">The sequence shown here is derived from an EMBL/GenBank/DDBJ whole genome shotgun (WGS) entry which is preliminary data.</text>
</comment>
<sequence>MVASAENTLLVGAPTDLSSNSSLHVNSDLEDSTMSSIATTAAPGQADPAIETSLPIPASAARGTSNDSANPINTTAEPEAAVASATKDDLWFIICSPDFTAIGRPVTSSTNGKHTAPSAKMSTLTGKQLESFPGFSEFPPVVRKLIWERALPDGRVVNLRSYNPLVLPEVEEDEVEDAKEIEDNENNEGSEDGQGNEHGEEKPFQVKDELYEDLHLPIALFINTESRNVALSKYFVLPAVHHDDSTIKPIPYVFSPSRDIAKAPFSFALNLQGLYSWNEHCWLAGLPSSELHRCLDQIEDLRVELAGDHAYFYGDNATCIRDHRTFNNSPDKGNKSYCCIFHKFFALKNVSFTMDHTDDPGLALVWDRTKFCLDMQEAMAHHIDSFQTGMTPDFILDSIGPSGMAWMEEFDGGLTMEEIKKAHLALGEDLIFDDDESDDEGMQTHDVGGGNMIFLIGGGGGSDSDSDGSSEEEGEEENSQETIEETTEEPTEVTTADTIDETTEEITEEMTEDVAEDVTEEIAEITHK</sequence>
<keyword evidence="4" id="KW-1185">Reference proteome</keyword>
<dbReference type="Pfam" id="PF20150">
    <property type="entry name" value="2EXR"/>
    <property type="match status" value="1"/>
</dbReference>
<dbReference type="OrthoDB" id="3556363at2759"/>
<evidence type="ECO:0000313" key="3">
    <source>
        <dbReference type="EMBL" id="KAG4413743.1"/>
    </source>
</evidence>
<gene>
    <name evidence="3" type="ORF">IFR04_013138</name>
</gene>
<reference evidence="3" key="1">
    <citation type="submission" date="2021-02" db="EMBL/GenBank/DDBJ databases">
        <title>Genome sequence Cadophora malorum strain M34.</title>
        <authorList>
            <person name="Stefanovic E."/>
            <person name="Vu D."/>
            <person name="Scully C."/>
            <person name="Dijksterhuis J."/>
            <person name="Roader J."/>
            <person name="Houbraken J."/>
        </authorList>
    </citation>
    <scope>NUCLEOTIDE SEQUENCE</scope>
    <source>
        <strain evidence="3">M34</strain>
    </source>
</reference>
<dbReference type="Proteomes" id="UP000664132">
    <property type="component" value="Unassembled WGS sequence"/>
</dbReference>
<protein>
    <recommendedName>
        <fullName evidence="2">2EXR domain-containing protein</fullName>
    </recommendedName>
</protein>
<feature type="region of interest" description="Disordered" evidence="1">
    <location>
        <begin position="171"/>
        <end position="201"/>
    </location>
</feature>
<evidence type="ECO:0000256" key="1">
    <source>
        <dbReference type="SAM" id="MobiDB-lite"/>
    </source>
</evidence>
<dbReference type="AlphaFoldDB" id="A0A8H7W654"/>
<proteinExistence type="predicted"/>
<dbReference type="EMBL" id="JAFJYH010000298">
    <property type="protein sequence ID" value="KAG4413743.1"/>
    <property type="molecule type" value="Genomic_DNA"/>
</dbReference>
<feature type="region of interest" description="Disordered" evidence="1">
    <location>
        <begin position="454"/>
        <end position="516"/>
    </location>
</feature>
<accession>A0A8H7W654</accession>
<feature type="compositionally biased region" description="Acidic residues" evidence="1">
    <location>
        <begin position="464"/>
        <end position="491"/>
    </location>
</feature>
<feature type="domain" description="2EXR" evidence="2">
    <location>
        <begin position="132"/>
        <end position="260"/>
    </location>
</feature>
<evidence type="ECO:0000313" key="4">
    <source>
        <dbReference type="Proteomes" id="UP000664132"/>
    </source>
</evidence>
<feature type="compositionally biased region" description="Acidic residues" evidence="1">
    <location>
        <begin position="171"/>
        <end position="191"/>
    </location>
</feature>
<evidence type="ECO:0000259" key="2">
    <source>
        <dbReference type="Pfam" id="PF20150"/>
    </source>
</evidence>
<name>A0A8H7W654_9HELO</name>
<feature type="compositionally biased region" description="Acidic residues" evidence="1">
    <location>
        <begin position="498"/>
        <end position="516"/>
    </location>
</feature>